<keyword evidence="8 16" id="KW-0418">Kinase</keyword>
<comment type="catalytic activity">
    <reaction evidence="1">
        <text>ATP + protein L-histidine = ADP + protein N-phospho-L-histidine.</text>
        <dbReference type="EC" id="2.7.13.3"/>
    </reaction>
</comment>
<accession>A0A1M7CZJ5</accession>
<dbReference type="InterPro" id="IPR016132">
    <property type="entry name" value="Phyto_chromo_attachment"/>
</dbReference>
<dbReference type="PANTHER" id="PTHR42878:SF7">
    <property type="entry name" value="SENSOR HISTIDINE KINASE GLRK"/>
    <property type="match status" value="1"/>
</dbReference>
<evidence type="ECO:0000313" key="17">
    <source>
        <dbReference type="Proteomes" id="UP000184120"/>
    </source>
</evidence>
<evidence type="ECO:0000259" key="14">
    <source>
        <dbReference type="PROSITE" id="PS50109"/>
    </source>
</evidence>
<keyword evidence="11" id="KW-0902">Two-component regulatory system</keyword>
<dbReference type="Proteomes" id="UP000650994">
    <property type="component" value="Unassembled WGS sequence"/>
</dbReference>
<evidence type="ECO:0000313" key="18">
    <source>
        <dbReference type="Proteomes" id="UP000650994"/>
    </source>
</evidence>
<dbReference type="PRINTS" id="PR01033">
    <property type="entry name" value="PHYTOCHROME"/>
</dbReference>
<reference evidence="15" key="5">
    <citation type="submission" date="2024-05" db="EMBL/GenBank/DDBJ databases">
        <authorList>
            <person name="Sun Q."/>
            <person name="Zhou Y."/>
        </authorList>
    </citation>
    <scope>NUCLEOTIDE SEQUENCE</scope>
    <source>
        <strain evidence="15">CGMCC 1.12707</strain>
    </source>
</reference>
<dbReference type="Gene3D" id="3.30.450.20">
    <property type="entry name" value="PAS domain"/>
    <property type="match status" value="1"/>
</dbReference>
<dbReference type="EMBL" id="FRBH01000016">
    <property type="protein sequence ID" value="SHL72630.1"/>
    <property type="molecule type" value="Genomic_DNA"/>
</dbReference>
<dbReference type="GO" id="GO:0009584">
    <property type="term" value="P:detection of visible light"/>
    <property type="evidence" value="ECO:0007669"/>
    <property type="project" value="InterPro"/>
</dbReference>
<reference evidence="15" key="1">
    <citation type="journal article" date="2014" name="Int. J. Syst. Evol. Microbiol.">
        <title>Complete genome of a new Firmicutes species belonging to the dominant human colonic microbiota ('Ruminococcus bicirculans') reveals two chromosomes and a selective capacity to utilize plant glucans.</title>
        <authorList>
            <consortium name="NISC Comparative Sequencing Program"/>
            <person name="Wegmann U."/>
            <person name="Louis P."/>
            <person name="Goesmann A."/>
            <person name="Henrissat B."/>
            <person name="Duncan S.H."/>
            <person name="Flint H.J."/>
        </authorList>
    </citation>
    <scope>NUCLEOTIDE SEQUENCE</scope>
    <source>
        <strain evidence="15">CGMCC 1.12707</strain>
    </source>
</reference>
<dbReference type="SMART" id="SM00388">
    <property type="entry name" value="HisKA"/>
    <property type="match status" value="1"/>
</dbReference>
<dbReference type="InterPro" id="IPR003594">
    <property type="entry name" value="HATPase_dom"/>
</dbReference>
<dbReference type="EMBL" id="BMFL01000027">
    <property type="protein sequence ID" value="GGF10583.1"/>
    <property type="molecule type" value="Genomic_DNA"/>
</dbReference>
<dbReference type="CDD" id="cd00082">
    <property type="entry name" value="HisKA"/>
    <property type="match status" value="1"/>
</dbReference>
<evidence type="ECO:0000256" key="6">
    <source>
        <dbReference type="ARBA" id="ARBA00022679"/>
    </source>
</evidence>
<keyword evidence="12" id="KW-0675">Receptor</keyword>
<dbReference type="Gene3D" id="3.30.450.270">
    <property type="match status" value="1"/>
</dbReference>
<dbReference type="InterPro" id="IPR003018">
    <property type="entry name" value="GAF"/>
</dbReference>
<evidence type="ECO:0000256" key="9">
    <source>
        <dbReference type="ARBA" id="ARBA00022840"/>
    </source>
</evidence>
<proteinExistence type="inferred from homology"/>
<dbReference type="GO" id="GO:0007234">
    <property type="term" value="P:osmosensory signaling via phosphorelay pathway"/>
    <property type="evidence" value="ECO:0007669"/>
    <property type="project" value="TreeGrafter"/>
</dbReference>
<dbReference type="OrthoDB" id="9766459at2"/>
<dbReference type="SUPFAM" id="SSF47384">
    <property type="entry name" value="Homodimeric domain of signal transducing histidine kinase"/>
    <property type="match status" value="1"/>
</dbReference>
<dbReference type="Pfam" id="PF01590">
    <property type="entry name" value="GAF"/>
    <property type="match status" value="1"/>
</dbReference>
<dbReference type="Proteomes" id="UP000184120">
    <property type="component" value="Unassembled WGS sequence"/>
</dbReference>
<dbReference type="InterPro" id="IPR043150">
    <property type="entry name" value="Phytochrome_PHY_sf"/>
</dbReference>
<dbReference type="InterPro" id="IPR005467">
    <property type="entry name" value="His_kinase_dom"/>
</dbReference>
<evidence type="ECO:0000256" key="10">
    <source>
        <dbReference type="ARBA" id="ARBA00022991"/>
    </source>
</evidence>
<dbReference type="Gene3D" id="3.30.450.40">
    <property type="match status" value="1"/>
</dbReference>
<dbReference type="SUPFAM" id="SSF55781">
    <property type="entry name" value="GAF domain-like"/>
    <property type="match status" value="2"/>
</dbReference>
<evidence type="ECO:0000256" key="7">
    <source>
        <dbReference type="ARBA" id="ARBA00022741"/>
    </source>
</evidence>
<feature type="domain" description="Histidine kinase" evidence="14">
    <location>
        <begin position="515"/>
        <end position="726"/>
    </location>
</feature>
<dbReference type="GO" id="GO:0005524">
    <property type="term" value="F:ATP binding"/>
    <property type="evidence" value="ECO:0007669"/>
    <property type="project" value="UniProtKB-KW"/>
</dbReference>
<dbReference type="Pfam" id="PF08446">
    <property type="entry name" value="PAS_2"/>
    <property type="match status" value="1"/>
</dbReference>
<feature type="domain" description="Phytochrome chromophore attachment site" evidence="13">
    <location>
        <begin position="131"/>
        <end position="285"/>
    </location>
</feature>
<dbReference type="InterPro" id="IPR003661">
    <property type="entry name" value="HisK_dim/P_dom"/>
</dbReference>
<keyword evidence="4" id="KW-0600">Photoreceptor protein</keyword>
<dbReference type="Gene3D" id="1.10.287.130">
    <property type="match status" value="1"/>
</dbReference>
<dbReference type="SUPFAM" id="SSF55785">
    <property type="entry name" value="PYP-like sensor domain (PAS domain)"/>
    <property type="match status" value="1"/>
</dbReference>
<reference evidence="18" key="4">
    <citation type="journal article" date="2019" name="Int. J. Syst. Evol. Microbiol.">
        <title>The Global Catalogue of Microorganisms (GCM) 10K type strain sequencing project: providing services to taxonomists for standard genome sequencing and annotation.</title>
        <authorList>
            <consortium name="The Broad Institute Genomics Platform"/>
            <consortium name="The Broad Institute Genome Sequencing Center for Infectious Disease"/>
            <person name="Wu L."/>
            <person name="Ma J."/>
        </authorList>
    </citation>
    <scope>NUCLEOTIDE SEQUENCE [LARGE SCALE GENOMIC DNA]</scope>
    <source>
        <strain evidence="18">CGMCC 1.12707</strain>
    </source>
</reference>
<dbReference type="InterPro" id="IPR036890">
    <property type="entry name" value="HATPase_C_sf"/>
</dbReference>
<protein>
    <recommendedName>
        <fullName evidence="3">histidine kinase</fullName>
        <ecNumber evidence="3">2.7.13.3</ecNumber>
    </recommendedName>
</protein>
<dbReference type="Gene3D" id="3.30.565.10">
    <property type="entry name" value="Histidine kinase-like ATPase, C-terminal domain"/>
    <property type="match status" value="1"/>
</dbReference>
<dbReference type="InterPro" id="IPR013515">
    <property type="entry name" value="Phytochrome_cen-reg"/>
</dbReference>
<dbReference type="PANTHER" id="PTHR42878">
    <property type="entry name" value="TWO-COMPONENT HISTIDINE KINASE"/>
    <property type="match status" value="1"/>
</dbReference>
<dbReference type="GO" id="GO:0009881">
    <property type="term" value="F:photoreceptor activity"/>
    <property type="evidence" value="ECO:0007669"/>
    <property type="project" value="UniProtKB-KW"/>
</dbReference>
<dbReference type="Pfam" id="PF00512">
    <property type="entry name" value="HisKA"/>
    <property type="match status" value="1"/>
</dbReference>
<evidence type="ECO:0000256" key="5">
    <source>
        <dbReference type="ARBA" id="ARBA00022606"/>
    </source>
</evidence>
<evidence type="ECO:0000256" key="1">
    <source>
        <dbReference type="ARBA" id="ARBA00000085"/>
    </source>
</evidence>
<keyword evidence="6" id="KW-0808">Transferase</keyword>
<dbReference type="InterPro" id="IPR013654">
    <property type="entry name" value="PAS_2"/>
</dbReference>
<evidence type="ECO:0000256" key="3">
    <source>
        <dbReference type="ARBA" id="ARBA00012438"/>
    </source>
</evidence>
<keyword evidence="7" id="KW-0547">Nucleotide-binding</keyword>
<evidence type="ECO:0000256" key="12">
    <source>
        <dbReference type="ARBA" id="ARBA00023170"/>
    </source>
</evidence>
<evidence type="ECO:0000313" key="15">
    <source>
        <dbReference type="EMBL" id="GGF10583.1"/>
    </source>
</evidence>
<keyword evidence="10" id="KW-0157">Chromophore</keyword>
<dbReference type="RefSeq" id="WP_072934069.1">
    <property type="nucleotide sequence ID" value="NZ_BMFL01000027.1"/>
</dbReference>
<comment type="similarity">
    <text evidence="2">In the N-terminal section; belongs to the phytochrome family.</text>
</comment>
<dbReference type="PROSITE" id="PS50109">
    <property type="entry name" value="HIS_KIN"/>
    <property type="match status" value="1"/>
</dbReference>
<dbReference type="InterPro" id="IPR001294">
    <property type="entry name" value="Phytochrome"/>
</dbReference>
<gene>
    <name evidence="15" type="ORF">GCM10010984_29620</name>
    <name evidence="16" type="ORF">SAMN05443634_11628</name>
</gene>
<dbReference type="InterPro" id="IPR035965">
    <property type="entry name" value="PAS-like_dom_sf"/>
</dbReference>
<dbReference type="InterPro" id="IPR050351">
    <property type="entry name" value="BphY/WalK/GraS-like"/>
</dbReference>
<dbReference type="GO" id="GO:0030295">
    <property type="term" value="F:protein kinase activator activity"/>
    <property type="evidence" value="ECO:0007669"/>
    <property type="project" value="TreeGrafter"/>
</dbReference>
<evidence type="ECO:0000256" key="8">
    <source>
        <dbReference type="ARBA" id="ARBA00022777"/>
    </source>
</evidence>
<evidence type="ECO:0000259" key="13">
    <source>
        <dbReference type="PROSITE" id="PS50046"/>
    </source>
</evidence>
<reference evidence="17" key="3">
    <citation type="submission" date="2016-11" db="EMBL/GenBank/DDBJ databases">
        <authorList>
            <person name="Varghese N."/>
            <person name="Submissions S."/>
        </authorList>
    </citation>
    <scope>NUCLEOTIDE SEQUENCE [LARGE SCALE GENOMIC DNA]</scope>
    <source>
        <strain evidence="17">DSM 27989</strain>
    </source>
</reference>
<organism evidence="16 17">
    <name type="scientific">Chishuiella changwenlii</name>
    <dbReference type="NCBI Taxonomy" id="1434701"/>
    <lineage>
        <taxon>Bacteria</taxon>
        <taxon>Pseudomonadati</taxon>
        <taxon>Bacteroidota</taxon>
        <taxon>Flavobacteriia</taxon>
        <taxon>Flavobacteriales</taxon>
        <taxon>Weeksellaceae</taxon>
        <taxon>Chishuiella</taxon>
    </lineage>
</organism>
<dbReference type="AlphaFoldDB" id="A0A1M7CZJ5"/>
<sequence length="726" mass="84042">MTNEIIQNCEDEKIQFLNEVQNLGYLIGIDQSSHQIKFVSNNINEIFDRNPSELISLKLDEVYNFALNLSAIYSLESGEFLRESITINGRDFHKTIYTVNNFIYIELEELIISENRMFYYNTSEQILFSKSKNDIWEALLSAVQKMIGYDRVMLYQFLEDDSGIVIKEKVNNKLDSYNGLRFPEFDIPQQARKLYLKKKSRLVADVDSPRVKIISQTNSPIDLTYTSIRALSPVHIEYVKNSGAKASFSISIVIDNELWGLITCQNSTAKNIPYQIRLQCELLSRLARITYVNFKSTEQIEFQNKFSETAIKLKENLLVEENLKDSISKNLKPIFKLTEADGMAFIYKDTVIKDGETPPDDEIIRIKNWAKKNNIKNFYHSNSFKKTFGEELNLSSSSTGVMFSFLDQFNKNFIIWFKKEENLKLNWAGEPQKYLKEKLDDKGNPISYFSPRNSFKFWQEEVVDRSFIWKENEIYVAKEVIKLVIETLHVQSFKIHSLYEQLKEINEELDAFSYTVSHDLRTPLTVMKLNCQMLERKLNENPENSSQVKSVIKEIDKITEMMEEILALSKAKKSEIELIEINSEEVINKIVNDLKVYYNAETTVINIGSIRNVFAEKTMAYEVFLNIIGNAIKYSSKETTPVVTISSTDDKNYICYKITDNGIGIKQEDHDKMFKLFSRMSNTADIKGNGVGLTIAQTMMRRMDGEISFESKEGVGTTFSLKFKKP</sequence>
<keyword evidence="5" id="KW-0716">Sensory transduction</keyword>
<dbReference type="STRING" id="1434701.SAMN05443634_11628"/>
<evidence type="ECO:0000256" key="4">
    <source>
        <dbReference type="ARBA" id="ARBA00022543"/>
    </source>
</evidence>
<keyword evidence="9" id="KW-0067">ATP-binding</keyword>
<dbReference type="SMART" id="SM00387">
    <property type="entry name" value="HATPase_c"/>
    <property type="match status" value="1"/>
</dbReference>
<dbReference type="EC" id="2.7.13.3" evidence="3"/>
<dbReference type="InterPro" id="IPR029016">
    <property type="entry name" value="GAF-like_dom_sf"/>
</dbReference>
<dbReference type="PROSITE" id="PS50046">
    <property type="entry name" value="PHYTOCHROME_2"/>
    <property type="match status" value="1"/>
</dbReference>
<name>A0A1M7CZJ5_9FLAO</name>
<reference evidence="16" key="2">
    <citation type="submission" date="2016-11" db="EMBL/GenBank/DDBJ databases">
        <authorList>
            <person name="Jaros S."/>
            <person name="Januszkiewicz K."/>
            <person name="Wedrychowicz H."/>
        </authorList>
    </citation>
    <scope>NUCLEOTIDE SEQUENCE [LARGE SCALE GENOMIC DNA]</scope>
    <source>
        <strain evidence="16">DSM 27989</strain>
    </source>
</reference>
<dbReference type="Pfam" id="PF02518">
    <property type="entry name" value="HATPase_c"/>
    <property type="match status" value="1"/>
</dbReference>
<dbReference type="GO" id="GO:0000156">
    <property type="term" value="F:phosphorelay response regulator activity"/>
    <property type="evidence" value="ECO:0007669"/>
    <property type="project" value="TreeGrafter"/>
</dbReference>
<dbReference type="GO" id="GO:0006355">
    <property type="term" value="P:regulation of DNA-templated transcription"/>
    <property type="evidence" value="ECO:0007669"/>
    <property type="project" value="InterPro"/>
</dbReference>
<evidence type="ECO:0000256" key="2">
    <source>
        <dbReference type="ARBA" id="ARBA00006402"/>
    </source>
</evidence>
<keyword evidence="18" id="KW-1185">Reference proteome</keyword>
<dbReference type="Pfam" id="PF00360">
    <property type="entry name" value="PHY"/>
    <property type="match status" value="1"/>
</dbReference>
<dbReference type="GO" id="GO:0000155">
    <property type="term" value="F:phosphorelay sensor kinase activity"/>
    <property type="evidence" value="ECO:0007669"/>
    <property type="project" value="InterPro"/>
</dbReference>
<evidence type="ECO:0000313" key="16">
    <source>
        <dbReference type="EMBL" id="SHL72630.1"/>
    </source>
</evidence>
<evidence type="ECO:0000256" key="11">
    <source>
        <dbReference type="ARBA" id="ARBA00023012"/>
    </source>
</evidence>
<dbReference type="SUPFAM" id="SSF55874">
    <property type="entry name" value="ATPase domain of HSP90 chaperone/DNA topoisomerase II/histidine kinase"/>
    <property type="match status" value="1"/>
</dbReference>
<dbReference type="InterPro" id="IPR036097">
    <property type="entry name" value="HisK_dim/P_sf"/>
</dbReference>